<dbReference type="PANTHER" id="PTHR30435:SF2">
    <property type="entry name" value="FLAGELLAR BASAL-BODY ROD PROTEIN FLGC"/>
    <property type="match status" value="1"/>
</dbReference>
<dbReference type="InterPro" id="IPR001444">
    <property type="entry name" value="Flag_bb_rod_N"/>
</dbReference>
<name>A0ABS0AQC7_9GAMM</name>
<evidence type="ECO:0000313" key="10">
    <source>
        <dbReference type="Proteomes" id="UP000662703"/>
    </source>
</evidence>
<dbReference type="RefSeq" id="WP_161386070.1">
    <property type="nucleotide sequence ID" value="NZ_ARXX01000018.1"/>
</dbReference>
<keyword evidence="4 6" id="KW-0975">Bacterial flagellum</keyword>
<organism evidence="9 10">
    <name type="scientific">Alloalcanivorax profundimaris</name>
    <dbReference type="NCBI Taxonomy" id="2735259"/>
    <lineage>
        <taxon>Bacteria</taxon>
        <taxon>Pseudomonadati</taxon>
        <taxon>Pseudomonadota</taxon>
        <taxon>Gammaproteobacteria</taxon>
        <taxon>Oceanospirillales</taxon>
        <taxon>Alcanivoracaceae</taxon>
        <taxon>Alloalcanivorax</taxon>
    </lineage>
</organism>
<comment type="similarity">
    <text evidence="2">Belongs to the flagella basal body rod proteins family.</text>
</comment>
<feature type="domain" description="Flagellar basal-body/hook protein C-terminal" evidence="8">
    <location>
        <begin position="87"/>
        <end position="130"/>
    </location>
</feature>
<dbReference type="InterPro" id="IPR010930">
    <property type="entry name" value="Flg_bb/hook_C_dom"/>
</dbReference>
<dbReference type="Proteomes" id="UP000662703">
    <property type="component" value="Unassembled WGS sequence"/>
</dbReference>
<proteinExistence type="inferred from homology"/>
<gene>
    <name evidence="9" type="ORF">Y5W_01514</name>
</gene>
<sequence>MSMFSLFDISGSAMAAQSQRMNVTASNLANADSVAGPDGEAYRAKQVMFEARGQEGGIGGVSVRGVVEDDAPMRQEYRPHHPLADDQGYVTMPNVEPVHEMVNMISASRSYQANVEVLNTGKQLMIKTLTLGEN</sequence>
<comment type="subunit">
    <text evidence="5 6">The basal body constitutes a major portion of the flagellar organelle and consists of four rings (L,P,S, and M) mounted on a central rod. The rod consists of about 26 subunits of FlgG in the distal portion, and FlgB, FlgC and FlgF are thought to build up the proximal portion of the rod with about 6 subunits each.</text>
</comment>
<evidence type="ECO:0000256" key="2">
    <source>
        <dbReference type="ARBA" id="ARBA00009677"/>
    </source>
</evidence>
<evidence type="ECO:0000256" key="5">
    <source>
        <dbReference type="ARBA" id="ARBA00025933"/>
    </source>
</evidence>
<evidence type="ECO:0000259" key="7">
    <source>
        <dbReference type="Pfam" id="PF00460"/>
    </source>
</evidence>
<evidence type="ECO:0000259" key="8">
    <source>
        <dbReference type="Pfam" id="PF06429"/>
    </source>
</evidence>
<evidence type="ECO:0000313" key="9">
    <source>
        <dbReference type="EMBL" id="MBF5056220.1"/>
    </source>
</evidence>
<dbReference type="EMBL" id="ARXX01000018">
    <property type="protein sequence ID" value="MBF5056220.1"/>
    <property type="molecule type" value="Genomic_DNA"/>
</dbReference>
<keyword evidence="10" id="KW-1185">Reference proteome</keyword>
<accession>A0ABS0AQC7</accession>
<comment type="subcellular location">
    <subcellularLocation>
        <location evidence="1 6">Bacterial flagellum basal body</location>
    </subcellularLocation>
</comment>
<dbReference type="PROSITE" id="PS00588">
    <property type="entry name" value="FLAGELLA_BB_ROD"/>
    <property type="match status" value="1"/>
</dbReference>
<protein>
    <recommendedName>
        <fullName evidence="3 6">Flagellar basal-body rod protein FlgC</fullName>
    </recommendedName>
</protein>
<dbReference type="InterPro" id="IPR006299">
    <property type="entry name" value="FlgC"/>
</dbReference>
<dbReference type="PANTHER" id="PTHR30435">
    <property type="entry name" value="FLAGELLAR PROTEIN"/>
    <property type="match status" value="1"/>
</dbReference>
<dbReference type="Pfam" id="PF00460">
    <property type="entry name" value="Flg_bb_rod"/>
    <property type="match status" value="1"/>
</dbReference>
<dbReference type="Pfam" id="PF06429">
    <property type="entry name" value="Flg_bbr_C"/>
    <property type="match status" value="1"/>
</dbReference>
<dbReference type="InterPro" id="IPR019776">
    <property type="entry name" value="Flagellar_basal_body_rod_CS"/>
</dbReference>
<reference evidence="9 10" key="1">
    <citation type="submission" date="2012-09" db="EMBL/GenBank/DDBJ databases">
        <title>Genome Sequence of alkane-degrading Bacterium Alcanivorax sp. 521-1.</title>
        <authorList>
            <person name="Lai Q."/>
            <person name="Shao Z."/>
        </authorList>
    </citation>
    <scope>NUCLEOTIDE SEQUENCE [LARGE SCALE GENOMIC DNA]</scope>
    <source>
        <strain evidence="9 10">521-1</strain>
    </source>
</reference>
<dbReference type="NCBIfam" id="TIGR01395">
    <property type="entry name" value="FlgC"/>
    <property type="match status" value="1"/>
</dbReference>
<evidence type="ECO:0000256" key="4">
    <source>
        <dbReference type="ARBA" id="ARBA00023143"/>
    </source>
</evidence>
<comment type="caution">
    <text evidence="9">The sequence shown here is derived from an EMBL/GenBank/DDBJ whole genome shotgun (WGS) entry which is preliminary data.</text>
</comment>
<evidence type="ECO:0000256" key="6">
    <source>
        <dbReference type="RuleBase" id="RU362062"/>
    </source>
</evidence>
<feature type="domain" description="Flagellar basal body rod protein N-terminal" evidence="7">
    <location>
        <begin position="8"/>
        <end position="36"/>
    </location>
</feature>
<evidence type="ECO:0000256" key="3">
    <source>
        <dbReference type="ARBA" id="ARBA00017941"/>
    </source>
</evidence>
<evidence type="ECO:0000256" key="1">
    <source>
        <dbReference type="ARBA" id="ARBA00004117"/>
    </source>
</evidence>